<evidence type="ECO:0000259" key="1">
    <source>
        <dbReference type="Pfam" id="PF20243"/>
    </source>
</evidence>
<feature type="domain" description="Copper-binding protein MbnP-like" evidence="1">
    <location>
        <begin position="43"/>
        <end position="239"/>
    </location>
</feature>
<evidence type="ECO:0000313" key="2">
    <source>
        <dbReference type="EMBL" id="OQP48589.1"/>
    </source>
</evidence>
<dbReference type="PROSITE" id="PS51257">
    <property type="entry name" value="PROKAR_LIPOPROTEIN"/>
    <property type="match status" value="1"/>
</dbReference>
<dbReference type="EMBL" id="LWBO01000012">
    <property type="protein sequence ID" value="OQP48589.1"/>
    <property type="molecule type" value="Genomic_DNA"/>
</dbReference>
<dbReference type="Proteomes" id="UP000192277">
    <property type="component" value="Unassembled WGS sequence"/>
</dbReference>
<name>A0ABX3NWI3_9BACT</name>
<dbReference type="InterPro" id="IPR046863">
    <property type="entry name" value="MbnP-like_dom"/>
</dbReference>
<gene>
    <name evidence="2" type="ORF">A4D02_07725</name>
</gene>
<keyword evidence="3" id="KW-1185">Reference proteome</keyword>
<proteinExistence type="predicted"/>
<organism evidence="2 3">
    <name type="scientific">Niastella koreensis</name>
    <dbReference type="NCBI Taxonomy" id="354356"/>
    <lineage>
        <taxon>Bacteria</taxon>
        <taxon>Pseudomonadati</taxon>
        <taxon>Bacteroidota</taxon>
        <taxon>Chitinophagia</taxon>
        <taxon>Chitinophagales</taxon>
        <taxon>Chitinophagaceae</taxon>
        <taxon>Niastella</taxon>
    </lineage>
</organism>
<accession>A0ABX3NWI3</accession>
<protein>
    <recommendedName>
        <fullName evidence="1">Copper-binding protein MbnP-like domain-containing protein</fullName>
    </recommendedName>
</protein>
<reference evidence="2 3" key="1">
    <citation type="submission" date="2016-04" db="EMBL/GenBank/DDBJ databases">
        <authorList>
            <person name="Chen L."/>
            <person name="Zhuang W."/>
            <person name="Wang G."/>
        </authorList>
    </citation>
    <scope>NUCLEOTIDE SEQUENCE [LARGE SCALE GENOMIC DNA]</scope>
    <source>
        <strain evidence="3">GR20</strain>
    </source>
</reference>
<sequence length="268" mass="30286">MKLTHKLHRVNLPKLFIGLLLVTAVFSCQKELHFDKVPEKDHNLVLKFKPVATYDSVPLELGKTYTNYFKEQYVPTGFKFYVHNIQMINTDSGKVFKLANDKYYLVDFSDSTTTEIKLGILPYVYNRISFTIGVDSARNVSGAQTDALDPANGMFWTWNTGYIMAKLEGTSAKSPQAGKFEFHIGGFSGADNVIKTVTLLFPYAQNLDMKAGKESQMFVTCDANDWFFNPWDIKIADNPVITTPGQLATQVAENYSKMFTVDSVYNEQ</sequence>
<dbReference type="RefSeq" id="WP_014221795.1">
    <property type="nucleotide sequence ID" value="NZ_LWBO01000012.1"/>
</dbReference>
<evidence type="ECO:0000313" key="3">
    <source>
        <dbReference type="Proteomes" id="UP000192277"/>
    </source>
</evidence>
<dbReference type="Pfam" id="PF20243">
    <property type="entry name" value="MbnP"/>
    <property type="match status" value="1"/>
</dbReference>
<comment type="caution">
    <text evidence="2">The sequence shown here is derived from an EMBL/GenBank/DDBJ whole genome shotgun (WGS) entry which is preliminary data.</text>
</comment>